<dbReference type="AlphaFoldDB" id="A0A6J6IEZ0"/>
<keyword evidence="1" id="KW-0732">Signal</keyword>
<evidence type="ECO:0000256" key="2">
    <source>
        <dbReference type="SAM" id="MobiDB-lite"/>
    </source>
</evidence>
<dbReference type="EMBL" id="CAEZUP010000093">
    <property type="protein sequence ID" value="CAB4620038.1"/>
    <property type="molecule type" value="Genomic_DNA"/>
</dbReference>
<name>A0A6J6IEZ0_9ZZZZ</name>
<keyword evidence="3" id="KW-0812">Transmembrane</keyword>
<feature type="compositionally biased region" description="Low complexity" evidence="2">
    <location>
        <begin position="83"/>
        <end position="96"/>
    </location>
</feature>
<evidence type="ECO:0000256" key="3">
    <source>
        <dbReference type="SAM" id="Phobius"/>
    </source>
</evidence>
<feature type="region of interest" description="Disordered" evidence="2">
    <location>
        <begin position="64"/>
        <end position="96"/>
    </location>
</feature>
<feature type="compositionally biased region" description="Low complexity" evidence="2">
    <location>
        <begin position="65"/>
        <end position="76"/>
    </location>
</feature>
<feature type="domain" description="DUF4352" evidence="4">
    <location>
        <begin position="135"/>
        <end position="226"/>
    </location>
</feature>
<evidence type="ECO:0000256" key="1">
    <source>
        <dbReference type="ARBA" id="ARBA00022729"/>
    </source>
</evidence>
<feature type="transmembrane region" description="Helical" evidence="3">
    <location>
        <begin position="44"/>
        <end position="63"/>
    </location>
</feature>
<dbReference type="InterPro" id="IPR029050">
    <property type="entry name" value="Immunoprotect_excell_Ig-like"/>
</dbReference>
<keyword evidence="3" id="KW-0472">Membrane</keyword>
<proteinExistence type="predicted"/>
<accession>A0A6J6IEZ0</accession>
<dbReference type="Pfam" id="PF11611">
    <property type="entry name" value="DUF4352"/>
    <property type="match status" value="1"/>
</dbReference>
<dbReference type="Gene3D" id="2.60.40.1240">
    <property type="match status" value="1"/>
</dbReference>
<gene>
    <name evidence="5" type="ORF">UFOPK1835_01706</name>
</gene>
<keyword evidence="3" id="KW-1133">Transmembrane helix</keyword>
<feature type="transmembrane region" description="Helical" evidence="3">
    <location>
        <begin position="13"/>
        <end position="32"/>
    </location>
</feature>
<evidence type="ECO:0000313" key="5">
    <source>
        <dbReference type="EMBL" id="CAB4620038.1"/>
    </source>
</evidence>
<evidence type="ECO:0000259" key="4">
    <source>
        <dbReference type="Pfam" id="PF11611"/>
    </source>
</evidence>
<sequence length="253" mass="26305">MQLEAEAGKWFEAVGIVILSLVCCGPLGLVLLWTSKKFTQKTKLIVTGVIVGLILVGGIAGIASGGSSSSSGSSSTPKVTTETTAKGNSSTTAGSATPAALCKDTADATTFDSKKQGLYAARVGVTKDDHEAALGDCVRVAGESGYVNSVKVINETYGSDQGILVNVTVRNRDKKQNDYGMFDWKIQTPAGIIDSATFFVGDTKPDLSSGKLVTGGEVTGNVVFDYAGPGTYYIIWEPDVFNDGTGIWGVVLP</sequence>
<dbReference type="InterPro" id="IPR029051">
    <property type="entry name" value="DUF4352"/>
</dbReference>
<organism evidence="5">
    <name type="scientific">freshwater metagenome</name>
    <dbReference type="NCBI Taxonomy" id="449393"/>
    <lineage>
        <taxon>unclassified sequences</taxon>
        <taxon>metagenomes</taxon>
        <taxon>ecological metagenomes</taxon>
    </lineage>
</organism>
<reference evidence="5" key="1">
    <citation type="submission" date="2020-05" db="EMBL/GenBank/DDBJ databases">
        <authorList>
            <person name="Chiriac C."/>
            <person name="Salcher M."/>
            <person name="Ghai R."/>
            <person name="Kavagutti S V."/>
        </authorList>
    </citation>
    <scope>NUCLEOTIDE SEQUENCE</scope>
</reference>
<protein>
    <submittedName>
        <fullName evidence="5">Unannotated protein</fullName>
    </submittedName>
</protein>